<organism evidence="1 3">
    <name type="scientific">Aphanomyces euteiches</name>
    <dbReference type="NCBI Taxonomy" id="100861"/>
    <lineage>
        <taxon>Eukaryota</taxon>
        <taxon>Sar</taxon>
        <taxon>Stramenopiles</taxon>
        <taxon>Oomycota</taxon>
        <taxon>Saprolegniomycetes</taxon>
        <taxon>Saprolegniales</taxon>
        <taxon>Verrucalvaceae</taxon>
        <taxon>Aphanomyces</taxon>
    </lineage>
</organism>
<dbReference type="SUPFAM" id="SSF160975">
    <property type="entry name" value="AF1531-like"/>
    <property type="match status" value="1"/>
</dbReference>
<name>A0A6G0WU15_9STRA</name>
<reference evidence="1 3" key="1">
    <citation type="submission" date="2019-07" db="EMBL/GenBank/DDBJ databases">
        <title>Genomics analysis of Aphanomyces spp. identifies a new class of oomycete effector associated with host adaptation.</title>
        <authorList>
            <person name="Gaulin E."/>
        </authorList>
    </citation>
    <scope>NUCLEOTIDE SEQUENCE [LARGE SCALE GENOMIC DNA]</scope>
    <source>
        <strain evidence="1 3">ATCC 201684</strain>
    </source>
</reference>
<gene>
    <name evidence="2" type="ORF">Ae201684_011698</name>
    <name evidence="1" type="ORF">Ae201684_011700</name>
</gene>
<evidence type="ECO:0000313" key="3">
    <source>
        <dbReference type="Proteomes" id="UP000481153"/>
    </source>
</evidence>
<accession>A0A6G0WU15</accession>
<dbReference type="EMBL" id="VJMJ01000148">
    <property type="protein sequence ID" value="KAF0730937.1"/>
    <property type="molecule type" value="Genomic_DNA"/>
</dbReference>
<keyword evidence="3" id="KW-1185">Reference proteome</keyword>
<dbReference type="Proteomes" id="UP000481153">
    <property type="component" value="Unassembled WGS sequence"/>
</dbReference>
<dbReference type="EMBL" id="VJMJ01000147">
    <property type="protein sequence ID" value="KAF0731157.1"/>
    <property type="molecule type" value="Genomic_DNA"/>
</dbReference>
<comment type="caution">
    <text evidence="1">The sequence shown here is derived from an EMBL/GenBank/DDBJ whole genome shotgun (WGS) entry which is preliminary data.</text>
</comment>
<dbReference type="VEuPathDB" id="FungiDB:AeMF1_005233"/>
<sequence>MLDEMKGMLCKAAVQSKNQELVNRMESAYVFRVTFGNDPAYDGSLLDSNNPEFDISYRMIYQLAKLGIVWDVFVSTLTNFTSLELRIKQVMVILAKLEEISNVEDMSVILCVDDLQKLTNNGTMNCAFYRVLASVCKFLNSSTVFAVCVCSATIQSPVELALSDPRQKCVFLVPPVLRGNRVLKSTTRLEKQLVDDMGGHGRALETLQEVLSRYEKEKLKRIDPGFIVDEVYDELQLQYGGSFFSKFLEEPLQCQDILAAILSRRRYNLDETVGKTGMTIDRLRSFGLFQWTHEGYLECAFIVLVILMRRLPKELGEVDNFNEHITRSGLVWQRFEQFVAFYRRVKSIAYCQIPVELSTFHAGARFGSVNGVDIEELHPRRVVEAVHRHNTKSGAKDSMILTDRHGHIDMSKMNTIVINGAGAPAGDIFMRVQLMIDGQQVQCNETKKRMSKSGQKAINADSDVFLFIASAQATKFALPPRCGIVSTNEFKHYFGAFASRSYRSFLEPPNINTASYHELKRIEGVGKTTAKKIVDEREMRAFSSLEDAVNRLFPGTECKKNTEILSAMHFD</sequence>
<dbReference type="Gene3D" id="1.10.150.320">
    <property type="entry name" value="Photosystem II 12 kDa extrinsic protein"/>
    <property type="match status" value="1"/>
</dbReference>
<protein>
    <submittedName>
        <fullName evidence="1">Uncharacterized protein</fullName>
    </submittedName>
</protein>
<evidence type="ECO:0000313" key="1">
    <source>
        <dbReference type="EMBL" id="KAF0730937.1"/>
    </source>
</evidence>
<dbReference type="Pfam" id="PF12836">
    <property type="entry name" value="HHH_3"/>
    <property type="match status" value="1"/>
</dbReference>
<dbReference type="AlphaFoldDB" id="A0A6G0WU15"/>
<evidence type="ECO:0000313" key="2">
    <source>
        <dbReference type="EMBL" id="KAF0731157.1"/>
    </source>
</evidence>
<proteinExistence type="predicted"/>